<feature type="domain" description="UspA" evidence="2">
    <location>
        <begin position="160"/>
        <end position="301"/>
    </location>
</feature>
<dbReference type="InterPro" id="IPR006016">
    <property type="entry name" value="UspA"/>
</dbReference>
<dbReference type="Proteomes" id="UP000599024">
    <property type="component" value="Unassembled WGS sequence"/>
</dbReference>
<evidence type="ECO:0000313" key="4">
    <source>
        <dbReference type="Proteomes" id="UP000599024"/>
    </source>
</evidence>
<dbReference type="Gene3D" id="3.40.50.620">
    <property type="entry name" value="HUPs"/>
    <property type="match status" value="2"/>
</dbReference>
<evidence type="ECO:0000259" key="2">
    <source>
        <dbReference type="Pfam" id="PF00582"/>
    </source>
</evidence>
<dbReference type="EMBL" id="JACNLK010000036">
    <property type="protein sequence ID" value="MBC8208383.1"/>
    <property type="molecule type" value="Genomic_DNA"/>
</dbReference>
<dbReference type="AlphaFoldDB" id="A0A8J6N658"/>
<sequence>MKKKILIAVDCSIYSSQSLDYLTKIFAQEQDVSFQIINCVTSGGGVIESSADQADSLIPECSNHGKNKGAGHDYLIKAREKLIRRGIAPERITIESVVSGYNFGATIQLTAQKNLVDAILIGRRGLGYLSKVLMGSVSEKLVEDCHEIPIWLIDGEIEAKNILVPVDGTLPSMLAADHLAHIIEGRSDLRIYLFHCNRLMHKRITCEPKDFYDHWDQDWCDKHLSDGKCLFEGPTQLLVEAGIPKEQIITLPTVMDLEEAHAILAHARKHDCGTIVIGRRGKGITKGILGGVSDRTAKHAQDVALWIVG</sequence>
<proteinExistence type="inferred from homology"/>
<dbReference type="PANTHER" id="PTHR46268">
    <property type="entry name" value="STRESS RESPONSE PROTEIN NHAX"/>
    <property type="match status" value="1"/>
</dbReference>
<dbReference type="PRINTS" id="PR01438">
    <property type="entry name" value="UNVRSLSTRESS"/>
</dbReference>
<dbReference type="CDD" id="cd00293">
    <property type="entry name" value="USP-like"/>
    <property type="match status" value="2"/>
</dbReference>
<protein>
    <submittedName>
        <fullName evidence="3">Universal stress protein</fullName>
    </submittedName>
</protein>
<name>A0A8J6N658_9BACT</name>
<accession>A0A8J6N658</accession>
<comment type="caution">
    <text evidence="3">The sequence shown here is derived from an EMBL/GenBank/DDBJ whole genome shotgun (WGS) entry which is preliminary data.</text>
</comment>
<organism evidence="3 4">
    <name type="scientific">Candidatus Desulfatifera sulfidica</name>
    <dbReference type="NCBI Taxonomy" id="2841691"/>
    <lineage>
        <taxon>Bacteria</taxon>
        <taxon>Pseudomonadati</taxon>
        <taxon>Thermodesulfobacteriota</taxon>
        <taxon>Desulfobulbia</taxon>
        <taxon>Desulfobulbales</taxon>
        <taxon>Desulfobulbaceae</taxon>
        <taxon>Candidatus Desulfatifera</taxon>
    </lineage>
</organism>
<evidence type="ECO:0000256" key="1">
    <source>
        <dbReference type="ARBA" id="ARBA00008791"/>
    </source>
</evidence>
<dbReference type="Pfam" id="PF00582">
    <property type="entry name" value="Usp"/>
    <property type="match status" value="2"/>
</dbReference>
<comment type="similarity">
    <text evidence="1">Belongs to the universal stress protein A family.</text>
</comment>
<feature type="domain" description="UspA" evidence="2">
    <location>
        <begin position="2"/>
        <end position="146"/>
    </location>
</feature>
<gene>
    <name evidence="3" type="ORF">H8E79_04350</name>
</gene>
<dbReference type="InterPro" id="IPR014729">
    <property type="entry name" value="Rossmann-like_a/b/a_fold"/>
</dbReference>
<evidence type="ECO:0000313" key="3">
    <source>
        <dbReference type="EMBL" id="MBC8208383.1"/>
    </source>
</evidence>
<dbReference type="InterPro" id="IPR006015">
    <property type="entry name" value="Universal_stress_UspA"/>
</dbReference>
<dbReference type="SUPFAM" id="SSF52402">
    <property type="entry name" value="Adenine nucleotide alpha hydrolases-like"/>
    <property type="match status" value="2"/>
</dbReference>
<reference evidence="3 4" key="1">
    <citation type="submission" date="2020-08" db="EMBL/GenBank/DDBJ databases">
        <title>Bridging the membrane lipid divide: bacteria of the FCB group superphylum have the potential to synthesize archaeal ether lipids.</title>
        <authorList>
            <person name="Villanueva L."/>
            <person name="Von Meijenfeldt F.A.B."/>
            <person name="Westbye A.B."/>
            <person name="Yadav S."/>
            <person name="Hopmans E.C."/>
            <person name="Dutilh B.E."/>
            <person name="Sinninghe Damste J.S."/>
        </authorList>
    </citation>
    <scope>NUCLEOTIDE SEQUENCE [LARGE SCALE GENOMIC DNA]</scope>
    <source>
        <strain evidence="3">NIOZ-UU81</strain>
    </source>
</reference>
<dbReference type="PANTHER" id="PTHR46268:SF6">
    <property type="entry name" value="UNIVERSAL STRESS PROTEIN UP12"/>
    <property type="match status" value="1"/>
</dbReference>